<sequence>MMSLNVTQAKESFLDLIRRVEGWESVILEKRGKPVAALLPYEEYANLSRIKNYLAMQEISEAMKDSGITAEEIFQASRQELEAREK</sequence>
<dbReference type="Pfam" id="PF02604">
    <property type="entry name" value="PhdYeFM_antitox"/>
    <property type="match status" value="1"/>
</dbReference>
<evidence type="ECO:0000256" key="2">
    <source>
        <dbReference type="RuleBase" id="RU362080"/>
    </source>
</evidence>
<evidence type="ECO:0000313" key="3">
    <source>
        <dbReference type="EMBL" id="QGP93359.1"/>
    </source>
</evidence>
<comment type="function">
    <text evidence="2">Antitoxin component of a type II toxin-antitoxin (TA) system.</text>
</comment>
<dbReference type="OrthoDB" id="2376460at2"/>
<dbReference type="InterPro" id="IPR036165">
    <property type="entry name" value="YefM-like_sf"/>
</dbReference>
<evidence type="ECO:0000256" key="1">
    <source>
        <dbReference type="ARBA" id="ARBA00009981"/>
    </source>
</evidence>
<protein>
    <recommendedName>
        <fullName evidence="2">Antitoxin</fullName>
    </recommendedName>
</protein>
<dbReference type="EMBL" id="CP046244">
    <property type="protein sequence ID" value="QGP93359.1"/>
    <property type="molecule type" value="Genomic_DNA"/>
</dbReference>
<evidence type="ECO:0000313" key="4">
    <source>
        <dbReference type="Proteomes" id="UP000425916"/>
    </source>
</evidence>
<dbReference type="SUPFAM" id="SSF143120">
    <property type="entry name" value="YefM-like"/>
    <property type="match status" value="1"/>
</dbReference>
<keyword evidence="4" id="KW-1185">Reference proteome</keyword>
<proteinExistence type="inferred from homology"/>
<reference evidence="3 4" key="1">
    <citation type="submission" date="2019-11" db="EMBL/GenBank/DDBJ databases">
        <title>Genome sequence of Moorella glycerini DSM11254.</title>
        <authorList>
            <person name="Poehlein A."/>
            <person name="Boeer T."/>
            <person name="Daniel R."/>
        </authorList>
    </citation>
    <scope>NUCLEOTIDE SEQUENCE [LARGE SCALE GENOMIC DNA]</scope>
    <source>
        <strain evidence="3 4">DSM 11254</strain>
    </source>
</reference>
<dbReference type="Proteomes" id="UP000425916">
    <property type="component" value="Chromosome"/>
</dbReference>
<dbReference type="Gene3D" id="3.40.1620.10">
    <property type="entry name" value="YefM-like domain"/>
    <property type="match status" value="1"/>
</dbReference>
<dbReference type="NCBIfam" id="TIGR01552">
    <property type="entry name" value="phd_fam"/>
    <property type="match status" value="1"/>
</dbReference>
<dbReference type="AlphaFoldDB" id="A0A6I5ZUQ0"/>
<gene>
    <name evidence="3" type="ORF">MGLY_27660</name>
</gene>
<dbReference type="RefSeq" id="WP_156274697.1">
    <property type="nucleotide sequence ID" value="NZ_CP046244.1"/>
</dbReference>
<organism evidence="3 4">
    <name type="scientific">Neomoorella glycerini</name>
    <dbReference type="NCBI Taxonomy" id="55779"/>
    <lineage>
        <taxon>Bacteria</taxon>
        <taxon>Bacillati</taxon>
        <taxon>Bacillota</taxon>
        <taxon>Clostridia</taxon>
        <taxon>Neomoorellales</taxon>
        <taxon>Neomoorellaceae</taxon>
        <taxon>Neomoorella</taxon>
    </lineage>
</organism>
<dbReference type="InterPro" id="IPR006442">
    <property type="entry name" value="Antitoxin_Phd/YefM"/>
</dbReference>
<accession>A0A6I5ZUQ0</accession>
<comment type="similarity">
    <text evidence="1 2">Belongs to the phD/YefM antitoxin family.</text>
</comment>
<name>A0A6I5ZUQ0_9FIRM</name>